<comment type="caution">
    <text evidence="1">The sequence shown here is derived from an EMBL/GenBank/DDBJ whole genome shotgun (WGS) entry which is preliminary data.</text>
</comment>
<dbReference type="EMBL" id="JBBWWQ010000006">
    <property type="protein sequence ID" value="KAK8945157.1"/>
    <property type="molecule type" value="Genomic_DNA"/>
</dbReference>
<dbReference type="Proteomes" id="UP001418222">
    <property type="component" value="Unassembled WGS sequence"/>
</dbReference>
<proteinExistence type="predicted"/>
<name>A0AAP0G9A3_9ASPA</name>
<sequence>MPVFVQFVSLHVFFPRNVLNAESAETLILCLTRAKYLCRSVSHASKVPLTCDATSSESVFTSTSSMLISWASFNPASNASYSAWVFVTGKLSLTACSILVSQGLTRMIPSSSEFNPEASSTNIFQHSET</sequence>
<organism evidence="1 2">
    <name type="scientific">Platanthera zijinensis</name>
    <dbReference type="NCBI Taxonomy" id="2320716"/>
    <lineage>
        <taxon>Eukaryota</taxon>
        <taxon>Viridiplantae</taxon>
        <taxon>Streptophyta</taxon>
        <taxon>Embryophyta</taxon>
        <taxon>Tracheophyta</taxon>
        <taxon>Spermatophyta</taxon>
        <taxon>Magnoliopsida</taxon>
        <taxon>Liliopsida</taxon>
        <taxon>Asparagales</taxon>
        <taxon>Orchidaceae</taxon>
        <taxon>Orchidoideae</taxon>
        <taxon>Orchideae</taxon>
        <taxon>Orchidinae</taxon>
        <taxon>Platanthera</taxon>
    </lineage>
</organism>
<dbReference type="AlphaFoldDB" id="A0AAP0G9A3"/>
<keyword evidence="2" id="KW-1185">Reference proteome</keyword>
<protein>
    <submittedName>
        <fullName evidence="1">Uncharacterized protein</fullName>
    </submittedName>
</protein>
<evidence type="ECO:0000313" key="2">
    <source>
        <dbReference type="Proteomes" id="UP001418222"/>
    </source>
</evidence>
<evidence type="ECO:0000313" key="1">
    <source>
        <dbReference type="EMBL" id="KAK8945157.1"/>
    </source>
</evidence>
<reference evidence="1 2" key="1">
    <citation type="journal article" date="2022" name="Nat. Plants">
        <title>Genomes of leafy and leafless Platanthera orchids illuminate the evolution of mycoheterotrophy.</title>
        <authorList>
            <person name="Li M.H."/>
            <person name="Liu K.W."/>
            <person name="Li Z."/>
            <person name="Lu H.C."/>
            <person name="Ye Q.L."/>
            <person name="Zhang D."/>
            <person name="Wang J.Y."/>
            <person name="Li Y.F."/>
            <person name="Zhong Z.M."/>
            <person name="Liu X."/>
            <person name="Yu X."/>
            <person name="Liu D.K."/>
            <person name="Tu X.D."/>
            <person name="Liu B."/>
            <person name="Hao Y."/>
            <person name="Liao X.Y."/>
            <person name="Jiang Y.T."/>
            <person name="Sun W.H."/>
            <person name="Chen J."/>
            <person name="Chen Y.Q."/>
            <person name="Ai Y."/>
            <person name="Zhai J.W."/>
            <person name="Wu S.S."/>
            <person name="Zhou Z."/>
            <person name="Hsiao Y.Y."/>
            <person name="Wu W.L."/>
            <person name="Chen Y.Y."/>
            <person name="Lin Y.F."/>
            <person name="Hsu J.L."/>
            <person name="Li C.Y."/>
            <person name="Wang Z.W."/>
            <person name="Zhao X."/>
            <person name="Zhong W.Y."/>
            <person name="Ma X.K."/>
            <person name="Ma L."/>
            <person name="Huang J."/>
            <person name="Chen G.Z."/>
            <person name="Huang M.Z."/>
            <person name="Huang L."/>
            <person name="Peng D.H."/>
            <person name="Luo Y.B."/>
            <person name="Zou S.Q."/>
            <person name="Chen S.P."/>
            <person name="Lan S."/>
            <person name="Tsai W.C."/>
            <person name="Van de Peer Y."/>
            <person name="Liu Z.J."/>
        </authorList>
    </citation>
    <scope>NUCLEOTIDE SEQUENCE [LARGE SCALE GENOMIC DNA]</scope>
    <source>
        <strain evidence="1">Lor287</strain>
    </source>
</reference>
<gene>
    <name evidence="1" type="ORF">KSP39_PZI008027</name>
</gene>
<accession>A0AAP0G9A3</accession>